<keyword evidence="2" id="KW-1185">Reference proteome</keyword>
<name>G4CW35_9ACTN</name>
<evidence type="ECO:0000313" key="2">
    <source>
        <dbReference type="Proteomes" id="UP000005332"/>
    </source>
</evidence>
<dbReference type="AlphaFoldDB" id="G4CW35"/>
<proteinExistence type="predicted"/>
<dbReference type="SUPFAM" id="SSF51294">
    <property type="entry name" value="Hedgehog/intein (Hint) domain"/>
    <property type="match status" value="1"/>
</dbReference>
<organism evidence="1 2">
    <name type="scientific">Cutibacterium avidum ATCC 25577</name>
    <dbReference type="NCBI Taxonomy" id="997355"/>
    <lineage>
        <taxon>Bacteria</taxon>
        <taxon>Bacillati</taxon>
        <taxon>Actinomycetota</taxon>
        <taxon>Actinomycetes</taxon>
        <taxon>Propionibacteriales</taxon>
        <taxon>Propionibacteriaceae</taxon>
        <taxon>Cutibacterium</taxon>
    </lineage>
</organism>
<dbReference type="HOGENOM" id="CLU_1426847_0_0_11"/>
<dbReference type="InterPro" id="IPR030934">
    <property type="entry name" value="Intein_C"/>
</dbReference>
<gene>
    <name evidence="1" type="ORF">HMPREF9153_0742</name>
</gene>
<evidence type="ECO:0000313" key="1">
    <source>
        <dbReference type="EMBL" id="EGY78389.1"/>
    </source>
</evidence>
<reference evidence="1 2" key="1">
    <citation type="submission" date="2011-06" db="EMBL/GenBank/DDBJ databases">
        <authorList>
            <person name="Muzny D."/>
            <person name="Qin X."/>
            <person name="Deng J."/>
            <person name="Jiang H."/>
            <person name="Liu Y."/>
            <person name="Qu J."/>
            <person name="Song X.-Z."/>
            <person name="Zhang L."/>
            <person name="Thornton R."/>
            <person name="Coyle M."/>
            <person name="Francisco L."/>
            <person name="Jackson L."/>
            <person name="Javaid M."/>
            <person name="Korchina V."/>
            <person name="Kovar C."/>
            <person name="Mata R."/>
            <person name="Mathew T."/>
            <person name="Ngo R."/>
            <person name="Nguyen L."/>
            <person name="Nguyen N."/>
            <person name="Okwuonu G."/>
            <person name="Ongeri F."/>
            <person name="Pham C."/>
            <person name="Simmons D."/>
            <person name="Wilczek-Boney K."/>
            <person name="Hale W."/>
            <person name="Jakkamsetti A."/>
            <person name="Pham P."/>
            <person name="Ruth R."/>
            <person name="San Lucas F."/>
            <person name="Warren J."/>
            <person name="Zhang J."/>
            <person name="Zhao Z."/>
            <person name="Zhou C."/>
            <person name="Zhu D."/>
            <person name="Lee S."/>
            <person name="Bess C."/>
            <person name="Blankenburg K."/>
            <person name="Forbes L."/>
            <person name="Fu Q."/>
            <person name="Gubbala S."/>
            <person name="Hirani K."/>
            <person name="Jayaseelan J.C."/>
            <person name="Lara F."/>
            <person name="Munidasa M."/>
            <person name="Palculict T."/>
            <person name="Patil S."/>
            <person name="Pu L.-L."/>
            <person name="Saada N."/>
            <person name="Tang L."/>
            <person name="Weissenberger G."/>
            <person name="Zhu Y."/>
            <person name="Hemphill L."/>
            <person name="Shang Y."/>
            <person name="Youmans B."/>
            <person name="Ayvaz T."/>
            <person name="Ross M."/>
            <person name="Santibanez J."/>
            <person name="Aqrawi P."/>
            <person name="Gross S."/>
            <person name="Joshi V."/>
            <person name="Fowler G."/>
            <person name="Nazareth L."/>
            <person name="Reid J."/>
            <person name="Worley K."/>
            <person name="Petrosino J."/>
            <person name="Highlander S."/>
            <person name="Gibbs R."/>
        </authorList>
    </citation>
    <scope>NUCLEOTIDE SEQUENCE [LARGE SCALE GENOMIC DNA]</scope>
    <source>
        <strain evidence="1 2">ATCC 25577</strain>
    </source>
</reference>
<dbReference type="EMBL" id="AGBA01000008">
    <property type="protein sequence ID" value="EGY78389.1"/>
    <property type="molecule type" value="Genomic_DNA"/>
</dbReference>
<dbReference type="Gene3D" id="2.170.16.10">
    <property type="entry name" value="Hedgehog/Intein (Hint) domain"/>
    <property type="match status" value="1"/>
</dbReference>
<comment type="caution">
    <text evidence="1">The sequence shown here is derived from an EMBL/GenBank/DDBJ whole genome shotgun (WGS) entry which is preliminary data.</text>
</comment>
<dbReference type="InterPro" id="IPR036844">
    <property type="entry name" value="Hint_dom_sf"/>
</dbReference>
<accession>G4CW35</accession>
<dbReference type="PROSITE" id="PS50818">
    <property type="entry name" value="INTEIN_C_TER"/>
    <property type="match status" value="1"/>
</dbReference>
<sequence length="190" mass="21038">MLRLGSGVAGDQLYDESGSLVAVVSIQATGEIATVYNFTVEGLYNYFVADDSSWVLAHNATRRLQYGVEVDIPDDADSQTIVGAVARGIRSQGADDLEKKFSKEMARAAKRKPWLRKAFLGSQVHYEIRGELNLLYPGRFEYRSVGPDYKDKQMNDALVELTTTNPHTIKAHTDKGGDYLTCAFAGYDPF</sequence>
<protein>
    <submittedName>
        <fullName evidence="1">Uncharacterized protein</fullName>
    </submittedName>
</protein>
<dbReference type="Proteomes" id="UP000005332">
    <property type="component" value="Unassembled WGS sequence"/>
</dbReference>